<gene>
    <name evidence="7" type="primary">ytvI</name>
    <name evidence="7" type="ORF">ACFQ0V_07625</name>
</gene>
<dbReference type="EMBL" id="JBHTJF010000022">
    <property type="protein sequence ID" value="MFD0943645.1"/>
    <property type="molecule type" value="Genomic_DNA"/>
</dbReference>
<keyword evidence="5 6" id="KW-0472">Membrane</keyword>
<keyword evidence="4 6" id="KW-1133">Transmembrane helix</keyword>
<name>A0ABW3GYY5_9BACL</name>
<dbReference type="PANTHER" id="PTHR21716:SF68">
    <property type="entry name" value="TRANSPORT PROTEIN YTVI-RELATED"/>
    <property type="match status" value="1"/>
</dbReference>
<evidence type="ECO:0000256" key="3">
    <source>
        <dbReference type="ARBA" id="ARBA00022692"/>
    </source>
</evidence>
<proteinExistence type="inferred from homology"/>
<dbReference type="InterPro" id="IPR014227">
    <property type="entry name" value="YtvI-like"/>
</dbReference>
<feature type="transmembrane region" description="Helical" evidence="6">
    <location>
        <begin position="37"/>
        <end position="58"/>
    </location>
</feature>
<sequence>MDPTTRTEKQRTFIIRVAYIAIILTLIVLFFKYVFPVIMPFVIAFLIAATCMPIVRWLTKRTPLHNVRVWALIVIFALYTLIGSLITWLVFKSLGWIGDAVKQAPHLYYDSILPALEKVKEWSEAIFARISPELSSQYRSMLNDVLKSITNAIISWSGDLAGIITSFSLSLPSFFITVSFALLASVFIIWDFDQLKRFFLAQLQPKTITFLSKVKNSFGKSVFDYVKAYMIIASITFVELAVGFLIIGLPNAVGIAAGIAIFDMIPVFGTGGIMVPWIIIAFLNGNITLGIQLAVIYGVVTLVRNVMEPKIVGTKLGLNTVLALFVMYVGLKVFGFIGMIFAPIVTVMVINFNKTENMNWWKTVPEKQQEK</sequence>
<evidence type="ECO:0000256" key="1">
    <source>
        <dbReference type="ARBA" id="ARBA00004141"/>
    </source>
</evidence>
<dbReference type="PANTHER" id="PTHR21716">
    <property type="entry name" value="TRANSMEMBRANE PROTEIN"/>
    <property type="match status" value="1"/>
</dbReference>
<evidence type="ECO:0000313" key="8">
    <source>
        <dbReference type="Proteomes" id="UP001596976"/>
    </source>
</evidence>
<evidence type="ECO:0000256" key="2">
    <source>
        <dbReference type="ARBA" id="ARBA00009773"/>
    </source>
</evidence>
<reference evidence="8" key="1">
    <citation type="journal article" date="2019" name="Int. J. Syst. Evol. Microbiol.">
        <title>The Global Catalogue of Microorganisms (GCM) 10K type strain sequencing project: providing services to taxonomists for standard genome sequencing and annotation.</title>
        <authorList>
            <consortium name="The Broad Institute Genomics Platform"/>
            <consortium name="The Broad Institute Genome Sequencing Center for Infectious Disease"/>
            <person name="Wu L."/>
            <person name="Ma J."/>
        </authorList>
    </citation>
    <scope>NUCLEOTIDE SEQUENCE [LARGE SCALE GENOMIC DNA]</scope>
    <source>
        <strain evidence="8">CCUG 63563</strain>
    </source>
</reference>
<keyword evidence="8" id="KW-1185">Reference proteome</keyword>
<dbReference type="Pfam" id="PF01594">
    <property type="entry name" value="AI-2E_transport"/>
    <property type="match status" value="1"/>
</dbReference>
<feature type="transmembrane region" description="Helical" evidence="6">
    <location>
        <begin position="169"/>
        <end position="190"/>
    </location>
</feature>
<dbReference type="RefSeq" id="WP_381011798.1">
    <property type="nucleotide sequence ID" value="NZ_JBHTJF010000022.1"/>
</dbReference>
<dbReference type="Proteomes" id="UP001596976">
    <property type="component" value="Unassembled WGS sequence"/>
</dbReference>
<keyword evidence="3 6" id="KW-0812">Transmembrane</keyword>
<accession>A0ABW3GYY5</accession>
<dbReference type="InterPro" id="IPR002549">
    <property type="entry name" value="AI-2E-like"/>
</dbReference>
<evidence type="ECO:0000313" key="7">
    <source>
        <dbReference type="EMBL" id="MFD0943645.1"/>
    </source>
</evidence>
<protein>
    <submittedName>
        <fullName evidence="7">Sporulation integral membrane protein YtvI</fullName>
    </submittedName>
</protein>
<feature type="transmembrane region" description="Helical" evidence="6">
    <location>
        <begin position="12"/>
        <end position="31"/>
    </location>
</feature>
<dbReference type="NCBIfam" id="TIGR02872">
    <property type="entry name" value="spore_ytvI"/>
    <property type="match status" value="1"/>
</dbReference>
<feature type="transmembrane region" description="Helical" evidence="6">
    <location>
        <begin position="70"/>
        <end position="91"/>
    </location>
</feature>
<feature type="transmembrane region" description="Helical" evidence="6">
    <location>
        <begin position="327"/>
        <end position="352"/>
    </location>
</feature>
<evidence type="ECO:0000256" key="5">
    <source>
        <dbReference type="ARBA" id="ARBA00023136"/>
    </source>
</evidence>
<comment type="similarity">
    <text evidence="2">Belongs to the autoinducer-2 exporter (AI-2E) (TC 2.A.86) family.</text>
</comment>
<comment type="subcellular location">
    <subcellularLocation>
        <location evidence="1">Membrane</location>
        <topology evidence="1">Multi-pass membrane protein</topology>
    </subcellularLocation>
</comment>
<comment type="caution">
    <text evidence="7">The sequence shown here is derived from an EMBL/GenBank/DDBJ whole genome shotgun (WGS) entry which is preliminary data.</text>
</comment>
<feature type="transmembrane region" description="Helical" evidence="6">
    <location>
        <begin position="287"/>
        <end position="307"/>
    </location>
</feature>
<organism evidence="7 8">
    <name type="scientific">Savagea faecisuis</name>
    <dbReference type="NCBI Taxonomy" id="1274803"/>
    <lineage>
        <taxon>Bacteria</taxon>
        <taxon>Bacillati</taxon>
        <taxon>Bacillota</taxon>
        <taxon>Bacilli</taxon>
        <taxon>Bacillales</taxon>
        <taxon>Caryophanaceae</taxon>
        <taxon>Savagea</taxon>
    </lineage>
</organism>
<evidence type="ECO:0000256" key="6">
    <source>
        <dbReference type="SAM" id="Phobius"/>
    </source>
</evidence>
<evidence type="ECO:0000256" key="4">
    <source>
        <dbReference type="ARBA" id="ARBA00022989"/>
    </source>
</evidence>